<organism evidence="6 7">
    <name type="scientific">Rhododendron griersonianum</name>
    <dbReference type="NCBI Taxonomy" id="479676"/>
    <lineage>
        <taxon>Eukaryota</taxon>
        <taxon>Viridiplantae</taxon>
        <taxon>Streptophyta</taxon>
        <taxon>Embryophyta</taxon>
        <taxon>Tracheophyta</taxon>
        <taxon>Spermatophyta</taxon>
        <taxon>Magnoliopsida</taxon>
        <taxon>eudicotyledons</taxon>
        <taxon>Gunneridae</taxon>
        <taxon>Pentapetalae</taxon>
        <taxon>asterids</taxon>
        <taxon>Ericales</taxon>
        <taxon>Ericaceae</taxon>
        <taxon>Ericoideae</taxon>
        <taxon>Rhodoreae</taxon>
        <taxon>Rhododendron</taxon>
    </lineage>
</organism>
<evidence type="ECO:0000256" key="4">
    <source>
        <dbReference type="PROSITE-ProRule" id="PRU01343"/>
    </source>
</evidence>
<evidence type="ECO:0000256" key="1">
    <source>
        <dbReference type="ARBA" id="ARBA00022723"/>
    </source>
</evidence>
<proteinExistence type="predicted"/>
<comment type="caution">
    <text evidence="6">The sequence shown here is derived from an EMBL/GenBank/DDBJ whole genome shotgun (WGS) entry which is preliminary data.</text>
</comment>
<accession>A0AAV6JNB5</accession>
<evidence type="ECO:0000313" key="6">
    <source>
        <dbReference type="EMBL" id="KAG5540064.1"/>
    </source>
</evidence>
<evidence type="ECO:0000256" key="3">
    <source>
        <dbReference type="ARBA" id="ARBA00022833"/>
    </source>
</evidence>
<name>A0AAV6JNB5_9ERIC</name>
<evidence type="ECO:0000259" key="5">
    <source>
        <dbReference type="PROSITE" id="PS51999"/>
    </source>
</evidence>
<keyword evidence="1" id="KW-0479">Metal-binding</keyword>
<protein>
    <recommendedName>
        <fullName evidence="5">GRF-type domain-containing protein</fullName>
    </recommendedName>
</protein>
<dbReference type="EMBL" id="JACTNZ010000007">
    <property type="protein sequence ID" value="KAG5540064.1"/>
    <property type="molecule type" value="Genomic_DNA"/>
</dbReference>
<sequence length="66" mass="7411">MKSTATTVNDNLCILCNSQRIIRTSWTDANPGRRFASCSNSKCTEFNWVEPPMCRKGDVRGQDEGI</sequence>
<gene>
    <name evidence="6" type="ORF">RHGRI_020336</name>
</gene>
<keyword evidence="3" id="KW-0862">Zinc</keyword>
<evidence type="ECO:0000313" key="7">
    <source>
        <dbReference type="Proteomes" id="UP000823749"/>
    </source>
</evidence>
<dbReference type="InterPro" id="IPR010666">
    <property type="entry name" value="Znf_GRF"/>
</dbReference>
<feature type="domain" description="GRF-type" evidence="5">
    <location>
        <begin position="13"/>
        <end position="52"/>
    </location>
</feature>
<dbReference type="GO" id="GO:0008270">
    <property type="term" value="F:zinc ion binding"/>
    <property type="evidence" value="ECO:0007669"/>
    <property type="project" value="UniProtKB-KW"/>
</dbReference>
<dbReference type="PROSITE" id="PS51999">
    <property type="entry name" value="ZF_GRF"/>
    <property type="match status" value="1"/>
</dbReference>
<dbReference type="Proteomes" id="UP000823749">
    <property type="component" value="Chromosome 7"/>
</dbReference>
<keyword evidence="7" id="KW-1185">Reference proteome</keyword>
<reference evidence="6" key="1">
    <citation type="submission" date="2020-08" db="EMBL/GenBank/DDBJ databases">
        <title>Plant Genome Project.</title>
        <authorList>
            <person name="Zhang R.-G."/>
        </authorList>
    </citation>
    <scope>NUCLEOTIDE SEQUENCE</scope>
    <source>
        <strain evidence="6">WSP0</strain>
        <tissue evidence="6">Leaf</tissue>
    </source>
</reference>
<dbReference type="PANTHER" id="PTHR33248">
    <property type="entry name" value="ZINC ION-BINDING PROTEIN"/>
    <property type="match status" value="1"/>
</dbReference>
<dbReference type="AlphaFoldDB" id="A0AAV6JNB5"/>
<keyword evidence="2 4" id="KW-0863">Zinc-finger</keyword>
<evidence type="ECO:0000256" key="2">
    <source>
        <dbReference type="ARBA" id="ARBA00022771"/>
    </source>
</evidence>